<dbReference type="Gene3D" id="3.40.50.1820">
    <property type="entry name" value="alpha/beta hydrolase"/>
    <property type="match status" value="1"/>
</dbReference>
<name>A0ABS1JQ28_9BURK</name>
<organism evidence="2 3">
    <name type="scientific">Ramlibacter alkalitolerans</name>
    <dbReference type="NCBI Taxonomy" id="2039631"/>
    <lineage>
        <taxon>Bacteria</taxon>
        <taxon>Pseudomonadati</taxon>
        <taxon>Pseudomonadota</taxon>
        <taxon>Betaproteobacteria</taxon>
        <taxon>Burkholderiales</taxon>
        <taxon>Comamonadaceae</taxon>
        <taxon>Ramlibacter</taxon>
    </lineage>
</organism>
<dbReference type="SUPFAM" id="SSF53474">
    <property type="entry name" value="alpha/beta-Hydrolases"/>
    <property type="match status" value="1"/>
</dbReference>
<dbReference type="RefSeq" id="WP_201690478.1">
    <property type="nucleotide sequence ID" value="NZ_JAEQND010000008.1"/>
</dbReference>
<keyword evidence="3" id="KW-1185">Reference proteome</keyword>
<protein>
    <submittedName>
        <fullName evidence="2">Alpha/beta fold hydrolase</fullName>
    </submittedName>
</protein>
<dbReference type="EMBL" id="JAEQND010000008">
    <property type="protein sequence ID" value="MBL0426364.1"/>
    <property type="molecule type" value="Genomic_DNA"/>
</dbReference>
<dbReference type="PANTHER" id="PTHR46438">
    <property type="entry name" value="ALPHA/BETA-HYDROLASES SUPERFAMILY PROTEIN"/>
    <property type="match status" value="1"/>
</dbReference>
<evidence type="ECO:0000259" key="1">
    <source>
        <dbReference type="Pfam" id="PF12697"/>
    </source>
</evidence>
<comment type="caution">
    <text evidence="2">The sequence shown here is derived from an EMBL/GenBank/DDBJ whole genome shotgun (WGS) entry which is preliminary data.</text>
</comment>
<evidence type="ECO:0000313" key="2">
    <source>
        <dbReference type="EMBL" id="MBL0426364.1"/>
    </source>
</evidence>
<sequence>MSSFDQTALEGLEREAQRRRIAFADGQVSWRRFGSGPSMVLLHGGHGRWTHWARNIRAWAAHFTLWIPDLPGYGDSDKPLEPSMDALVTATLETLDAVVPRGMPLRLAGFSFGALVAAHLALRRGAIHQMVLLGPAGHGGARRPRGELRSWRELPKGGAAWTEAMRHNLAMHMFHDPANVDVQALAIHSQACERARFNSKPLSRAGGLGRCLQGYTGPLLLAWGEHDVTAHPSLAAAPLMEGRRHARACIVPNAGHWVQYESAERVNELVLSWLLSTDHEQS</sequence>
<keyword evidence="2" id="KW-0378">Hydrolase</keyword>
<dbReference type="GO" id="GO:0016787">
    <property type="term" value="F:hydrolase activity"/>
    <property type="evidence" value="ECO:0007669"/>
    <property type="project" value="UniProtKB-KW"/>
</dbReference>
<evidence type="ECO:0000313" key="3">
    <source>
        <dbReference type="Proteomes" id="UP000622707"/>
    </source>
</evidence>
<proteinExistence type="predicted"/>
<accession>A0ABS1JQ28</accession>
<feature type="domain" description="AB hydrolase-1" evidence="1">
    <location>
        <begin position="39"/>
        <end position="268"/>
    </location>
</feature>
<dbReference type="Proteomes" id="UP000622707">
    <property type="component" value="Unassembled WGS sequence"/>
</dbReference>
<dbReference type="InterPro" id="IPR029058">
    <property type="entry name" value="AB_hydrolase_fold"/>
</dbReference>
<gene>
    <name evidence="2" type="ORF">JI746_14720</name>
</gene>
<dbReference type="PANTHER" id="PTHR46438:SF11">
    <property type="entry name" value="LIPASE-RELATED"/>
    <property type="match status" value="1"/>
</dbReference>
<reference evidence="2 3" key="1">
    <citation type="journal article" date="2017" name="Int. J. Syst. Evol. Microbiol.">
        <title>Ramlibacter alkalitolerans sp. nov., alkali-tolerant bacterium isolated from soil of ginseng.</title>
        <authorList>
            <person name="Lee D.H."/>
            <person name="Cha C.J."/>
        </authorList>
    </citation>
    <scope>NUCLEOTIDE SEQUENCE [LARGE SCALE GENOMIC DNA]</scope>
    <source>
        <strain evidence="2 3">KACC 19305</strain>
    </source>
</reference>
<dbReference type="InterPro" id="IPR000073">
    <property type="entry name" value="AB_hydrolase_1"/>
</dbReference>
<dbReference type="Pfam" id="PF12697">
    <property type="entry name" value="Abhydrolase_6"/>
    <property type="match status" value="1"/>
</dbReference>